<dbReference type="Gene3D" id="3.30.300.20">
    <property type="match status" value="1"/>
</dbReference>
<evidence type="ECO:0000313" key="1">
    <source>
        <dbReference type="EMBL" id="MBN7799133.1"/>
    </source>
</evidence>
<gene>
    <name evidence="1" type="ORF">JYP50_21220</name>
</gene>
<keyword evidence="2" id="KW-1185">Reference proteome</keyword>
<dbReference type="PANTHER" id="PTHR42830:SF2">
    <property type="entry name" value="OSMC_OHR FAMILY PROTEIN"/>
    <property type="match status" value="1"/>
</dbReference>
<organism evidence="1 2">
    <name type="scientific">Parahaliea mediterranea</name>
    <dbReference type="NCBI Taxonomy" id="651086"/>
    <lineage>
        <taxon>Bacteria</taxon>
        <taxon>Pseudomonadati</taxon>
        <taxon>Pseudomonadota</taxon>
        <taxon>Gammaproteobacteria</taxon>
        <taxon>Cellvibrionales</taxon>
        <taxon>Halieaceae</taxon>
        <taxon>Parahaliea</taxon>
    </lineage>
</organism>
<dbReference type="RefSeq" id="WP_206562581.1">
    <property type="nucleotide sequence ID" value="NZ_JAFKCZ010000025.1"/>
</dbReference>
<dbReference type="SUPFAM" id="SSF82784">
    <property type="entry name" value="OsmC-like"/>
    <property type="match status" value="1"/>
</dbReference>
<evidence type="ECO:0000313" key="2">
    <source>
        <dbReference type="Proteomes" id="UP000664303"/>
    </source>
</evidence>
<dbReference type="InterPro" id="IPR015946">
    <property type="entry name" value="KH_dom-like_a/b"/>
</dbReference>
<dbReference type="InterPro" id="IPR052707">
    <property type="entry name" value="OsmC_Ohr_Peroxiredoxin"/>
</dbReference>
<proteinExistence type="predicted"/>
<dbReference type="AlphaFoldDB" id="A0A939DIZ6"/>
<dbReference type="Pfam" id="PF02566">
    <property type="entry name" value="OsmC"/>
    <property type="match status" value="1"/>
</dbReference>
<dbReference type="EMBL" id="JAFKCZ010000025">
    <property type="protein sequence ID" value="MBN7799133.1"/>
    <property type="molecule type" value="Genomic_DNA"/>
</dbReference>
<dbReference type="Proteomes" id="UP000664303">
    <property type="component" value="Unassembled WGS sequence"/>
</dbReference>
<comment type="caution">
    <text evidence="1">The sequence shown here is derived from an EMBL/GenBank/DDBJ whole genome shotgun (WGS) entry which is preliminary data.</text>
</comment>
<protein>
    <submittedName>
        <fullName evidence="1">OsmC family protein</fullName>
    </submittedName>
</protein>
<dbReference type="InterPro" id="IPR003718">
    <property type="entry name" value="OsmC/Ohr_fam"/>
</dbReference>
<sequence>MQGFPHHYAVSARAAESGDVTLSAAGLADIASAPPAEFDGPGDRWSPESLLVAAVADCFVLTFRAIARASKLDWLELSCEAGGELDRVERATQFTALSLKATLRVPAGADTEKAERLLHKAEAGCLITNSLKCPVTLDCEVVQGD</sequence>
<dbReference type="PANTHER" id="PTHR42830">
    <property type="entry name" value="OSMOTICALLY INDUCIBLE FAMILY PROTEIN"/>
    <property type="match status" value="1"/>
</dbReference>
<name>A0A939DIZ6_9GAMM</name>
<dbReference type="InterPro" id="IPR036102">
    <property type="entry name" value="OsmC/Ohrsf"/>
</dbReference>
<accession>A0A939DIZ6</accession>
<reference evidence="1" key="1">
    <citation type="submission" date="2021-02" db="EMBL/GenBank/DDBJ databases">
        <title>PHA producing bacteria isolated from coastal sediment in Guangdong, Shenzhen.</title>
        <authorList>
            <person name="Zheng W."/>
            <person name="Yu S."/>
            <person name="Huang Y."/>
        </authorList>
    </citation>
    <scope>NUCLEOTIDE SEQUENCE</scope>
    <source>
        <strain evidence="1">TN14-10</strain>
    </source>
</reference>